<dbReference type="Pfam" id="PF01694">
    <property type="entry name" value="Rhomboid"/>
    <property type="match status" value="1"/>
</dbReference>
<dbReference type="Proteomes" id="UP000658278">
    <property type="component" value="Unassembled WGS sequence"/>
</dbReference>
<dbReference type="Gene3D" id="1.20.1540.10">
    <property type="entry name" value="Rhomboid-like"/>
    <property type="match status" value="1"/>
</dbReference>
<evidence type="ECO:0000256" key="4">
    <source>
        <dbReference type="ARBA" id="ARBA00023136"/>
    </source>
</evidence>
<sequence>MLIHRARDLVTARVTLILATLLLVVHGVVEVCGGPEGVSAWYLTFGLSREGLLQGQVWQLFTYGFLHGDWLHLGLNLLALLAVGARLERIGGPEMVLKTVAVGLLGGGVFHVALSGSDSQVLVGVSGAVFAGVLCLSGISPGSRMWPLPISGKNFGYGVLIASAVLASLNPRLRLGDWSDWGRQLDDLGGGLVFSTSHACHLGGALAGLVAAHRLLRPRVSLAQLQADRRRREGPCG</sequence>
<dbReference type="GO" id="GO:0006508">
    <property type="term" value="P:proteolysis"/>
    <property type="evidence" value="ECO:0007669"/>
    <property type="project" value="UniProtKB-KW"/>
</dbReference>
<keyword evidence="2 5" id="KW-0812">Transmembrane</keyword>
<dbReference type="InterPro" id="IPR022764">
    <property type="entry name" value="Peptidase_S54_rhomboid_dom"/>
</dbReference>
<feature type="transmembrane region" description="Helical" evidence="5">
    <location>
        <begin position="191"/>
        <end position="212"/>
    </location>
</feature>
<dbReference type="RefSeq" id="WP_200278416.1">
    <property type="nucleotide sequence ID" value="NZ_JAENII010000005.1"/>
</dbReference>
<protein>
    <submittedName>
        <fullName evidence="7">Rhomboid family intramembrane serine protease</fullName>
    </submittedName>
</protein>
<dbReference type="InterPro" id="IPR035952">
    <property type="entry name" value="Rhomboid-like_sf"/>
</dbReference>
<accession>A0A934REK2</accession>
<feature type="transmembrane region" description="Helical" evidence="5">
    <location>
        <begin position="154"/>
        <end position="171"/>
    </location>
</feature>
<feature type="transmembrane region" description="Helical" evidence="5">
    <location>
        <begin position="120"/>
        <end position="142"/>
    </location>
</feature>
<proteinExistence type="predicted"/>
<keyword evidence="3 5" id="KW-1133">Transmembrane helix</keyword>
<evidence type="ECO:0000313" key="7">
    <source>
        <dbReference type="EMBL" id="MBK1826965.1"/>
    </source>
</evidence>
<evidence type="ECO:0000256" key="3">
    <source>
        <dbReference type="ARBA" id="ARBA00022989"/>
    </source>
</evidence>
<dbReference type="EMBL" id="JAENII010000005">
    <property type="protein sequence ID" value="MBK1826965.1"/>
    <property type="molecule type" value="Genomic_DNA"/>
</dbReference>
<organism evidence="7 8">
    <name type="scientific">Haloferula rosea</name>
    <dbReference type="NCBI Taxonomy" id="490093"/>
    <lineage>
        <taxon>Bacteria</taxon>
        <taxon>Pseudomonadati</taxon>
        <taxon>Verrucomicrobiota</taxon>
        <taxon>Verrucomicrobiia</taxon>
        <taxon>Verrucomicrobiales</taxon>
        <taxon>Verrucomicrobiaceae</taxon>
        <taxon>Haloferula</taxon>
    </lineage>
</organism>
<dbReference type="AlphaFoldDB" id="A0A934REK2"/>
<gene>
    <name evidence="7" type="ORF">JIN81_08035</name>
</gene>
<dbReference type="SUPFAM" id="SSF144091">
    <property type="entry name" value="Rhomboid-like"/>
    <property type="match status" value="1"/>
</dbReference>
<evidence type="ECO:0000256" key="2">
    <source>
        <dbReference type="ARBA" id="ARBA00022692"/>
    </source>
</evidence>
<dbReference type="PANTHER" id="PTHR43066:SF11">
    <property type="entry name" value="PEPTIDASE S54 RHOMBOID DOMAIN-CONTAINING PROTEIN"/>
    <property type="match status" value="1"/>
</dbReference>
<evidence type="ECO:0000259" key="6">
    <source>
        <dbReference type="Pfam" id="PF01694"/>
    </source>
</evidence>
<keyword evidence="7" id="KW-0378">Hydrolase</keyword>
<dbReference type="GO" id="GO:0004252">
    <property type="term" value="F:serine-type endopeptidase activity"/>
    <property type="evidence" value="ECO:0007669"/>
    <property type="project" value="InterPro"/>
</dbReference>
<evidence type="ECO:0000256" key="1">
    <source>
        <dbReference type="ARBA" id="ARBA00004141"/>
    </source>
</evidence>
<feature type="transmembrane region" description="Helical" evidence="5">
    <location>
        <begin position="57"/>
        <end position="83"/>
    </location>
</feature>
<feature type="transmembrane region" description="Helical" evidence="5">
    <location>
        <begin position="95"/>
        <end position="114"/>
    </location>
</feature>
<comment type="subcellular location">
    <subcellularLocation>
        <location evidence="1">Membrane</location>
        <topology evidence="1">Multi-pass membrane protein</topology>
    </subcellularLocation>
</comment>
<keyword evidence="8" id="KW-1185">Reference proteome</keyword>
<keyword evidence="4 5" id="KW-0472">Membrane</keyword>
<evidence type="ECO:0000313" key="8">
    <source>
        <dbReference type="Proteomes" id="UP000658278"/>
    </source>
</evidence>
<feature type="domain" description="Peptidase S54 rhomboid" evidence="6">
    <location>
        <begin position="54"/>
        <end position="216"/>
    </location>
</feature>
<name>A0A934REK2_9BACT</name>
<comment type="caution">
    <text evidence="7">The sequence shown here is derived from an EMBL/GenBank/DDBJ whole genome shotgun (WGS) entry which is preliminary data.</text>
</comment>
<evidence type="ECO:0000256" key="5">
    <source>
        <dbReference type="SAM" id="Phobius"/>
    </source>
</evidence>
<keyword evidence="7" id="KW-0645">Protease</keyword>
<reference evidence="7" key="1">
    <citation type="submission" date="2021-01" db="EMBL/GenBank/DDBJ databases">
        <title>Modified the classification status of verrucomicrobia.</title>
        <authorList>
            <person name="Feng X."/>
        </authorList>
    </citation>
    <scope>NUCLEOTIDE SEQUENCE</scope>
    <source>
        <strain evidence="7">KCTC 22201</strain>
    </source>
</reference>
<dbReference type="GO" id="GO:0016020">
    <property type="term" value="C:membrane"/>
    <property type="evidence" value="ECO:0007669"/>
    <property type="project" value="UniProtKB-SubCell"/>
</dbReference>
<dbReference type="PANTHER" id="PTHR43066">
    <property type="entry name" value="RHOMBOID-RELATED PROTEIN"/>
    <property type="match status" value="1"/>
</dbReference>